<dbReference type="EMBL" id="AWWI01000019">
    <property type="protein sequence ID" value="PIL21933.1"/>
    <property type="molecule type" value="Genomic_DNA"/>
</dbReference>
<reference evidence="10 11" key="1">
    <citation type="submission" date="2013-09" db="EMBL/GenBank/DDBJ databases">
        <title>Genome sequencing of Phaeobacter antarcticus sp. nov. SM1211.</title>
        <authorList>
            <person name="Zhang X.-Y."/>
            <person name="Liu C."/>
            <person name="Chen X.-L."/>
            <person name="Xie B.-B."/>
            <person name="Qin Q.-L."/>
            <person name="Rong J.-C."/>
            <person name="Zhang Y.-Z."/>
        </authorList>
    </citation>
    <scope>NUCLEOTIDE SEQUENCE [LARGE SCALE GENOMIC DNA]</scope>
    <source>
        <strain evidence="10 11">SM1211</strain>
    </source>
</reference>
<feature type="domain" description="Histidine kinase" evidence="9">
    <location>
        <begin position="183"/>
        <end position="395"/>
    </location>
</feature>
<dbReference type="InterPro" id="IPR005467">
    <property type="entry name" value="His_kinase_dom"/>
</dbReference>
<dbReference type="SUPFAM" id="SSF55874">
    <property type="entry name" value="ATPase domain of HSP90 chaperone/DNA topoisomerase II/histidine kinase"/>
    <property type="match status" value="1"/>
</dbReference>
<dbReference type="GO" id="GO:0000155">
    <property type="term" value="F:phosphorelay sensor kinase activity"/>
    <property type="evidence" value="ECO:0007669"/>
    <property type="project" value="InterPro"/>
</dbReference>
<keyword evidence="11" id="KW-1185">Reference proteome</keyword>
<dbReference type="InterPro" id="IPR036097">
    <property type="entry name" value="HisK_dim/P_sf"/>
</dbReference>
<dbReference type="InterPro" id="IPR029016">
    <property type="entry name" value="GAF-like_dom_sf"/>
</dbReference>
<dbReference type="Proteomes" id="UP000231259">
    <property type="component" value="Unassembled WGS sequence"/>
</dbReference>
<dbReference type="EC" id="2.7.13.3" evidence="2"/>
<dbReference type="InterPro" id="IPR003661">
    <property type="entry name" value="HisK_dim/P_dom"/>
</dbReference>
<evidence type="ECO:0000256" key="7">
    <source>
        <dbReference type="ARBA" id="ARBA00022840"/>
    </source>
</evidence>
<dbReference type="InterPro" id="IPR003018">
    <property type="entry name" value="GAF"/>
</dbReference>
<dbReference type="GO" id="GO:0000156">
    <property type="term" value="F:phosphorelay response regulator activity"/>
    <property type="evidence" value="ECO:0007669"/>
    <property type="project" value="TreeGrafter"/>
</dbReference>
<dbReference type="Pfam" id="PF01590">
    <property type="entry name" value="GAF"/>
    <property type="match status" value="1"/>
</dbReference>
<dbReference type="OrthoDB" id="9795133at2"/>
<evidence type="ECO:0000256" key="5">
    <source>
        <dbReference type="ARBA" id="ARBA00022741"/>
    </source>
</evidence>
<dbReference type="InterPro" id="IPR036890">
    <property type="entry name" value="HATPase_C_sf"/>
</dbReference>
<dbReference type="PROSITE" id="PS50109">
    <property type="entry name" value="HIS_KIN"/>
    <property type="match status" value="1"/>
</dbReference>
<dbReference type="InterPro" id="IPR003594">
    <property type="entry name" value="HATPase_dom"/>
</dbReference>
<keyword evidence="4" id="KW-0808">Transferase</keyword>
<gene>
    <name evidence="10" type="ORF">P775_01710</name>
</gene>
<keyword evidence="5" id="KW-0547">Nucleotide-binding</keyword>
<evidence type="ECO:0000259" key="9">
    <source>
        <dbReference type="PROSITE" id="PS50109"/>
    </source>
</evidence>
<evidence type="ECO:0000313" key="10">
    <source>
        <dbReference type="EMBL" id="PIL21933.1"/>
    </source>
</evidence>
<dbReference type="GO" id="GO:0030295">
    <property type="term" value="F:protein kinase activator activity"/>
    <property type="evidence" value="ECO:0007669"/>
    <property type="project" value="TreeGrafter"/>
</dbReference>
<sequence>MAAEPHPFQADIDAIGRSPQVPVILETVLLATGMGFAAVARVTDSRWVTCRALDTMAFGLHPGSELEVESTLCHQVRESESEIVIDDAANDEVYRDHHTPARYGLRSYISVPITRADGRFFGTLCAIDPAPRKLSDPRVLSMFRMFAALIGQGLDADEQLRQSEEAVERERHLSEVQERFIAILAHDLRNPVSVLNAGFRMLDRTGLSEKGQNIATLMRGSVQRMSDLIENLLYAARSRQGGGIEIVPQLTGDLAVTLQEIIAELDAVSPEVEILADIDLPEQVRCDRARLAQMVSNLLGNAVTHGAQGEEIRVTARVRDGALVIAVANRGEPIPPEMIATLFQPFEQLSDRPRGRGLGLGLYISSEIAKGHGGVLDVTASEGWTVFTFSMPDAV</sequence>
<dbReference type="SMART" id="SM00387">
    <property type="entry name" value="HATPase_c"/>
    <property type="match status" value="1"/>
</dbReference>
<dbReference type="SMART" id="SM00065">
    <property type="entry name" value="GAF"/>
    <property type="match status" value="1"/>
</dbReference>
<keyword evidence="3" id="KW-0597">Phosphoprotein</keyword>
<dbReference type="SUPFAM" id="SSF47384">
    <property type="entry name" value="Homodimeric domain of signal transducing histidine kinase"/>
    <property type="match status" value="1"/>
</dbReference>
<dbReference type="PRINTS" id="PR00344">
    <property type="entry name" value="BCTRLSENSOR"/>
</dbReference>
<dbReference type="Pfam" id="PF02518">
    <property type="entry name" value="HATPase_c"/>
    <property type="match status" value="1"/>
</dbReference>
<dbReference type="GO" id="GO:0007234">
    <property type="term" value="P:osmosensory signaling via phosphorelay pathway"/>
    <property type="evidence" value="ECO:0007669"/>
    <property type="project" value="TreeGrafter"/>
</dbReference>
<dbReference type="CDD" id="cd00082">
    <property type="entry name" value="HisKA"/>
    <property type="match status" value="1"/>
</dbReference>
<proteinExistence type="predicted"/>
<dbReference type="Gene3D" id="1.10.287.130">
    <property type="match status" value="1"/>
</dbReference>
<evidence type="ECO:0000256" key="6">
    <source>
        <dbReference type="ARBA" id="ARBA00022777"/>
    </source>
</evidence>
<dbReference type="Gene3D" id="3.30.565.10">
    <property type="entry name" value="Histidine kinase-like ATPase, C-terminal domain"/>
    <property type="match status" value="1"/>
</dbReference>
<evidence type="ECO:0000256" key="2">
    <source>
        <dbReference type="ARBA" id="ARBA00012438"/>
    </source>
</evidence>
<dbReference type="Pfam" id="PF00512">
    <property type="entry name" value="HisKA"/>
    <property type="match status" value="1"/>
</dbReference>
<evidence type="ECO:0000256" key="4">
    <source>
        <dbReference type="ARBA" id="ARBA00022679"/>
    </source>
</evidence>
<dbReference type="SMART" id="SM00388">
    <property type="entry name" value="HisKA"/>
    <property type="match status" value="1"/>
</dbReference>
<evidence type="ECO:0000256" key="1">
    <source>
        <dbReference type="ARBA" id="ARBA00000085"/>
    </source>
</evidence>
<keyword evidence="7" id="KW-0067">ATP-binding</keyword>
<protein>
    <recommendedName>
        <fullName evidence="2">histidine kinase</fullName>
        <ecNumber evidence="2">2.7.13.3</ecNumber>
    </recommendedName>
</protein>
<evidence type="ECO:0000313" key="11">
    <source>
        <dbReference type="Proteomes" id="UP000231259"/>
    </source>
</evidence>
<dbReference type="PANTHER" id="PTHR42878:SF7">
    <property type="entry name" value="SENSOR HISTIDINE KINASE GLRK"/>
    <property type="match status" value="1"/>
</dbReference>
<evidence type="ECO:0000256" key="3">
    <source>
        <dbReference type="ARBA" id="ARBA00022553"/>
    </source>
</evidence>
<dbReference type="PANTHER" id="PTHR42878">
    <property type="entry name" value="TWO-COMPONENT HISTIDINE KINASE"/>
    <property type="match status" value="1"/>
</dbReference>
<dbReference type="GO" id="GO:0005524">
    <property type="term" value="F:ATP binding"/>
    <property type="evidence" value="ECO:0007669"/>
    <property type="project" value="UniProtKB-KW"/>
</dbReference>
<comment type="catalytic activity">
    <reaction evidence="1">
        <text>ATP + protein L-histidine = ADP + protein N-phospho-L-histidine.</text>
        <dbReference type="EC" id="2.7.13.3"/>
    </reaction>
</comment>
<dbReference type="AlphaFoldDB" id="A0A2G8RKA6"/>
<dbReference type="RefSeq" id="WP_099909322.1">
    <property type="nucleotide sequence ID" value="NZ_AWWI01000019.1"/>
</dbReference>
<dbReference type="CDD" id="cd00075">
    <property type="entry name" value="HATPase"/>
    <property type="match status" value="1"/>
</dbReference>
<comment type="caution">
    <text evidence="10">The sequence shown here is derived from an EMBL/GenBank/DDBJ whole genome shotgun (WGS) entry which is preliminary data.</text>
</comment>
<evidence type="ECO:0000256" key="8">
    <source>
        <dbReference type="ARBA" id="ARBA00023012"/>
    </source>
</evidence>
<keyword evidence="8" id="KW-0902">Two-component regulatory system</keyword>
<dbReference type="InterPro" id="IPR004358">
    <property type="entry name" value="Sig_transdc_His_kin-like_C"/>
</dbReference>
<dbReference type="SUPFAM" id="SSF55781">
    <property type="entry name" value="GAF domain-like"/>
    <property type="match status" value="1"/>
</dbReference>
<dbReference type="Gene3D" id="3.30.450.40">
    <property type="match status" value="1"/>
</dbReference>
<accession>A0A2G8RKA6</accession>
<dbReference type="InterPro" id="IPR050351">
    <property type="entry name" value="BphY/WalK/GraS-like"/>
</dbReference>
<organism evidence="10 11">
    <name type="scientific">Puniceibacterium antarcticum</name>
    <dbReference type="NCBI Taxonomy" id="1206336"/>
    <lineage>
        <taxon>Bacteria</taxon>
        <taxon>Pseudomonadati</taxon>
        <taxon>Pseudomonadota</taxon>
        <taxon>Alphaproteobacteria</taxon>
        <taxon>Rhodobacterales</taxon>
        <taxon>Paracoccaceae</taxon>
        <taxon>Puniceibacterium</taxon>
    </lineage>
</organism>
<keyword evidence="6" id="KW-0418">Kinase</keyword>
<name>A0A2G8RKA6_9RHOB</name>